<dbReference type="PANTHER" id="PTHR43002">
    <property type="entry name" value="GLYCOGEN DEBRANCHING ENZYME"/>
    <property type="match status" value="1"/>
</dbReference>
<dbReference type="Pfam" id="PF02922">
    <property type="entry name" value="CBM_48"/>
    <property type="match status" value="1"/>
</dbReference>
<dbReference type="Gene3D" id="2.60.40.1180">
    <property type="entry name" value="Golgi alpha-mannosidase II"/>
    <property type="match status" value="1"/>
</dbReference>
<gene>
    <name evidence="3" type="primary">amyX_2</name>
    <name evidence="3" type="ORF">E5S67_04235</name>
</gene>
<dbReference type="InterPro" id="IPR037439">
    <property type="entry name" value="Branching_enzy"/>
</dbReference>
<evidence type="ECO:0000313" key="4">
    <source>
        <dbReference type="Proteomes" id="UP000702425"/>
    </source>
</evidence>
<dbReference type="EMBL" id="SRRZ01000086">
    <property type="protein sequence ID" value="NQE36470.1"/>
    <property type="molecule type" value="Genomic_DNA"/>
</dbReference>
<dbReference type="Pfam" id="PF00128">
    <property type="entry name" value="Alpha-amylase"/>
    <property type="match status" value="2"/>
</dbReference>
<accession>A0ABX2D4A1</accession>
<dbReference type="GO" id="GO:0051060">
    <property type="term" value="F:pullulanase activity"/>
    <property type="evidence" value="ECO:0007669"/>
    <property type="project" value="UniProtKB-EC"/>
</dbReference>
<dbReference type="SMART" id="SM00642">
    <property type="entry name" value="Aamy"/>
    <property type="match status" value="1"/>
</dbReference>
<dbReference type="Proteomes" id="UP000702425">
    <property type="component" value="Unassembled WGS sequence"/>
</dbReference>
<dbReference type="CDD" id="cd02859">
    <property type="entry name" value="E_set_AMPKbeta_like_N"/>
    <property type="match status" value="1"/>
</dbReference>
<dbReference type="SUPFAM" id="SSF81296">
    <property type="entry name" value="E set domains"/>
    <property type="match status" value="1"/>
</dbReference>
<dbReference type="SUPFAM" id="SSF51445">
    <property type="entry name" value="(Trans)glycosidases"/>
    <property type="match status" value="1"/>
</dbReference>
<evidence type="ECO:0000313" key="3">
    <source>
        <dbReference type="EMBL" id="NQE36470.1"/>
    </source>
</evidence>
<dbReference type="EC" id="3.2.1.41" evidence="3"/>
<dbReference type="SUPFAM" id="SSF51011">
    <property type="entry name" value="Glycosyl hydrolase domain"/>
    <property type="match status" value="1"/>
</dbReference>
<keyword evidence="3" id="KW-0326">Glycosidase</keyword>
<evidence type="ECO:0000259" key="2">
    <source>
        <dbReference type="SMART" id="SM00642"/>
    </source>
</evidence>
<dbReference type="InterPro" id="IPR013780">
    <property type="entry name" value="Glyco_hydro_b"/>
</dbReference>
<comment type="similarity">
    <text evidence="1">Belongs to the glycosyl hydrolase 13 family.</text>
</comment>
<organism evidence="3 4">
    <name type="scientific">Microcoleus asticus IPMA8</name>
    <dbReference type="NCBI Taxonomy" id="2563858"/>
    <lineage>
        <taxon>Bacteria</taxon>
        <taxon>Bacillati</taxon>
        <taxon>Cyanobacteriota</taxon>
        <taxon>Cyanophyceae</taxon>
        <taxon>Oscillatoriophycideae</taxon>
        <taxon>Oscillatoriales</taxon>
        <taxon>Microcoleaceae</taxon>
        <taxon>Microcoleus</taxon>
        <taxon>Microcoleus asticus</taxon>
    </lineage>
</organism>
<dbReference type="Gene3D" id="3.20.20.80">
    <property type="entry name" value="Glycosidases"/>
    <property type="match status" value="1"/>
</dbReference>
<protein>
    <submittedName>
        <fullName evidence="3">Pullulanase</fullName>
        <ecNumber evidence="3">3.2.1.41</ecNumber>
    </submittedName>
</protein>
<name>A0ABX2D4A1_9CYAN</name>
<dbReference type="Pfam" id="PF02806">
    <property type="entry name" value="Alpha-amylase_C"/>
    <property type="match status" value="1"/>
</dbReference>
<dbReference type="RefSeq" id="WP_172190373.1">
    <property type="nucleotide sequence ID" value="NZ_CAWPPK010000303.1"/>
</dbReference>
<dbReference type="InterPro" id="IPR013783">
    <property type="entry name" value="Ig-like_fold"/>
</dbReference>
<evidence type="ECO:0000256" key="1">
    <source>
        <dbReference type="ARBA" id="ARBA00008061"/>
    </source>
</evidence>
<sequence>MAAAIEFKLFAPNNKAATLLGSFCLWEETALEKDDRGYFRTLIQLEDGIYQYKFRVQSQSPCCEPDEWVEVNDPYATEIDRTTNTSTIRIKAGARIIDTYVWQHDDKKLPENEELVIYELHVADFSGADGSDSGGKFQQAIEKLDYLCDLGINAIELMPVNEYRGDYSWGYKVRDFFAVESSYGATADLKQLIDECHRRGIRVILDGIYNHCDEECPLLLIDRNYWYYRDKHYPEDPANYWGPEFNYDNFDSKLGIRPAWKFIGDVVNFWIQEYHIDGIRYDAVRQLDNRDFLHWITREAKKTAGDKPFYNVAEHIPELTELVAADGPMDGCWHESFRIFAIENLAGDRFDLENLKQALDAKQQGYQKTTNVINYLASHDRDHLLAEPSFPNLDREAAFKRAKLGAVLLVTAVGIPMLWMGEEFGQSTRQTPNQPNKLQWSLLENQPNHELLEYYKHVIRLRQKIPALYTENIEFFHENAEAKVLAYCRWSDEGTRAVVVGNFSDTYLSCYCIPNFPAAGTWHEWMYNKIVEVGEEGFKFDLPEWSAQVFV</sequence>
<dbReference type="InterPro" id="IPR006047">
    <property type="entry name" value="GH13_cat_dom"/>
</dbReference>
<dbReference type="InterPro" id="IPR014756">
    <property type="entry name" value="Ig_E-set"/>
</dbReference>
<dbReference type="InterPro" id="IPR006048">
    <property type="entry name" value="A-amylase/branching_C"/>
</dbReference>
<dbReference type="PIRSF" id="PIRSF000463">
    <property type="entry name" value="GlgB"/>
    <property type="match status" value="1"/>
</dbReference>
<dbReference type="CDD" id="cd11350">
    <property type="entry name" value="AmyAc_4"/>
    <property type="match status" value="1"/>
</dbReference>
<dbReference type="Gene3D" id="2.60.40.10">
    <property type="entry name" value="Immunoglobulins"/>
    <property type="match status" value="1"/>
</dbReference>
<dbReference type="InterPro" id="IPR017853">
    <property type="entry name" value="GH"/>
</dbReference>
<feature type="domain" description="Glycosyl hydrolase family 13 catalytic" evidence="2">
    <location>
        <begin position="119"/>
        <end position="462"/>
    </location>
</feature>
<proteinExistence type="inferred from homology"/>
<comment type="caution">
    <text evidence="3">The sequence shown here is derived from an EMBL/GenBank/DDBJ whole genome shotgun (WGS) entry which is preliminary data.</text>
</comment>
<dbReference type="InterPro" id="IPR004193">
    <property type="entry name" value="Glyco_hydro_13_N"/>
</dbReference>
<keyword evidence="4" id="KW-1185">Reference proteome</keyword>
<keyword evidence="3" id="KW-0378">Hydrolase</keyword>
<reference evidence="3 4" key="1">
    <citation type="journal article" date="2020" name="Sci. Rep.">
        <title>A novel cyanobacterial geosmin producer, revising GeoA distribution and dispersion patterns in Bacteria.</title>
        <authorList>
            <person name="Churro C."/>
            <person name="Semedo-Aguiar A.P."/>
            <person name="Silva A.D."/>
            <person name="Pereira-Leal J.B."/>
            <person name="Leite R.B."/>
        </authorList>
    </citation>
    <scope>NUCLEOTIDE SEQUENCE [LARGE SCALE GENOMIC DNA]</scope>
    <source>
        <strain evidence="3 4">IPMA8</strain>
    </source>
</reference>